<dbReference type="InterPro" id="IPR011009">
    <property type="entry name" value="Kinase-like_dom_sf"/>
</dbReference>
<keyword evidence="17" id="KW-1185">Reference proteome</keyword>
<dbReference type="FunFam" id="1.10.510.10:FF:000590">
    <property type="entry name" value="PR5-like receptor kinase"/>
    <property type="match status" value="1"/>
</dbReference>
<dbReference type="InterPro" id="IPR025287">
    <property type="entry name" value="WAK_GUB"/>
</dbReference>
<feature type="transmembrane region" description="Helical" evidence="13">
    <location>
        <begin position="250"/>
        <end position="269"/>
    </location>
</feature>
<keyword evidence="6 12" id="KW-0547">Nucleotide-binding</keyword>
<keyword evidence="2" id="KW-0723">Serine/threonine-protein kinase</keyword>
<dbReference type="AlphaFoldDB" id="A0A9Q0C720"/>
<keyword evidence="4 13" id="KW-0812">Transmembrane</keyword>
<dbReference type="GO" id="GO:0016020">
    <property type="term" value="C:membrane"/>
    <property type="evidence" value="ECO:0007669"/>
    <property type="project" value="UniProtKB-SubCell"/>
</dbReference>
<dbReference type="Gene3D" id="1.10.510.10">
    <property type="entry name" value="Transferase(Phosphotransferase) domain 1"/>
    <property type="match status" value="1"/>
</dbReference>
<dbReference type="SUPFAM" id="SSF56112">
    <property type="entry name" value="Protein kinase-like (PK-like)"/>
    <property type="match status" value="1"/>
</dbReference>
<dbReference type="Proteomes" id="UP001151287">
    <property type="component" value="Unassembled WGS sequence"/>
</dbReference>
<evidence type="ECO:0000256" key="4">
    <source>
        <dbReference type="ARBA" id="ARBA00022692"/>
    </source>
</evidence>
<protein>
    <recommendedName>
        <fullName evidence="15">Protein kinase domain-containing protein</fullName>
    </recommendedName>
</protein>
<dbReference type="InterPro" id="IPR001245">
    <property type="entry name" value="Ser-Thr/Tyr_kinase_cat_dom"/>
</dbReference>
<dbReference type="InterPro" id="IPR017441">
    <property type="entry name" value="Protein_kinase_ATP_BS"/>
</dbReference>
<evidence type="ECO:0000313" key="17">
    <source>
        <dbReference type="Proteomes" id="UP001151287"/>
    </source>
</evidence>
<dbReference type="GO" id="GO:0005524">
    <property type="term" value="F:ATP binding"/>
    <property type="evidence" value="ECO:0007669"/>
    <property type="project" value="UniProtKB-UniRule"/>
</dbReference>
<dbReference type="OrthoDB" id="4062651at2759"/>
<keyword evidence="5 14" id="KW-0732">Signal</keyword>
<dbReference type="InterPro" id="IPR000719">
    <property type="entry name" value="Prot_kinase_dom"/>
</dbReference>
<feature type="chain" id="PRO_5040141161" description="Protein kinase domain-containing protein" evidence="14">
    <location>
        <begin position="21"/>
        <end position="673"/>
    </location>
</feature>
<name>A0A9Q0C720_9POAL</name>
<dbReference type="GO" id="GO:0004674">
    <property type="term" value="F:protein serine/threonine kinase activity"/>
    <property type="evidence" value="ECO:0007669"/>
    <property type="project" value="UniProtKB-KW"/>
</dbReference>
<evidence type="ECO:0000256" key="10">
    <source>
        <dbReference type="ARBA" id="ARBA00023136"/>
    </source>
</evidence>
<feature type="binding site" evidence="12">
    <location>
        <position position="382"/>
    </location>
    <ligand>
        <name>ATP</name>
        <dbReference type="ChEBI" id="CHEBI:30616"/>
    </ligand>
</feature>
<dbReference type="PROSITE" id="PS00108">
    <property type="entry name" value="PROTEIN_KINASE_ST"/>
    <property type="match status" value="1"/>
</dbReference>
<evidence type="ECO:0000313" key="16">
    <source>
        <dbReference type="EMBL" id="KAJ1688354.1"/>
    </source>
</evidence>
<dbReference type="SMART" id="SM00220">
    <property type="entry name" value="S_TKc"/>
    <property type="match status" value="1"/>
</dbReference>
<evidence type="ECO:0000256" key="6">
    <source>
        <dbReference type="ARBA" id="ARBA00022741"/>
    </source>
</evidence>
<accession>A0A9Q0C720</accession>
<evidence type="ECO:0000256" key="11">
    <source>
        <dbReference type="ARBA" id="ARBA00023180"/>
    </source>
</evidence>
<keyword evidence="7" id="KW-0418">Kinase</keyword>
<feature type="signal peptide" evidence="14">
    <location>
        <begin position="1"/>
        <end position="20"/>
    </location>
</feature>
<evidence type="ECO:0000256" key="1">
    <source>
        <dbReference type="ARBA" id="ARBA00004479"/>
    </source>
</evidence>
<evidence type="ECO:0000256" key="14">
    <source>
        <dbReference type="SAM" id="SignalP"/>
    </source>
</evidence>
<evidence type="ECO:0000256" key="12">
    <source>
        <dbReference type="PROSITE-ProRule" id="PRU10141"/>
    </source>
</evidence>
<dbReference type="PROSITE" id="PS50011">
    <property type="entry name" value="PROTEIN_KINASE_DOM"/>
    <property type="match status" value="1"/>
</dbReference>
<keyword evidence="11" id="KW-0325">Glycoprotein</keyword>
<comment type="caution">
    <text evidence="16">The sequence shown here is derived from an EMBL/GenBank/DDBJ whole genome shotgun (WGS) entry which is preliminary data.</text>
</comment>
<evidence type="ECO:0000259" key="15">
    <source>
        <dbReference type="PROSITE" id="PS50011"/>
    </source>
</evidence>
<reference evidence="16" key="1">
    <citation type="journal article" date="2022" name="Cell">
        <title>Repeat-based holocentromeres influence genome architecture and karyotype evolution.</title>
        <authorList>
            <person name="Hofstatter P.G."/>
            <person name="Thangavel G."/>
            <person name="Lux T."/>
            <person name="Neumann P."/>
            <person name="Vondrak T."/>
            <person name="Novak P."/>
            <person name="Zhang M."/>
            <person name="Costa L."/>
            <person name="Castellani M."/>
            <person name="Scott A."/>
            <person name="Toegelov H."/>
            <person name="Fuchs J."/>
            <person name="Mata-Sucre Y."/>
            <person name="Dias Y."/>
            <person name="Vanzela A.L.L."/>
            <person name="Huettel B."/>
            <person name="Almeida C.C.S."/>
            <person name="Simkova H."/>
            <person name="Souza G."/>
            <person name="Pedrosa-Harand A."/>
            <person name="Macas J."/>
            <person name="Mayer K.F.X."/>
            <person name="Houben A."/>
            <person name="Marques A."/>
        </authorList>
    </citation>
    <scope>NUCLEOTIDE SEQUENCE</scope>
    <source>
        <strain evidence="16">RhyBre1mFocal</strain>
    </source>
</reference>
<dbReference type="FunFam" id="3.30.200.20:FF:000178">
    <property type="entry name" value="serine/threonine-protein kinase PBS1-like"/>
    <property type="match status" value="1"/>
</dbReference>
<dbReference type="InterPro" id="IPR045874">
    <property type="entry name" value="LRK10/LRL21-25-like"/>
</dbReference>
<evidence type="ECO:0000256" key="13">
    <source>
        <dbReference type="SAM" id="Phobius"/>
    </source>
</evidence>
<dbReference type="Pfam" id="PF13947">
    <property type="entry name" value="GUB_WAK_bind"/>
    <property type="match status" value="1"/>
</dbReference>
<evidence type="ECO:0000256" key="2">
    <source>
        <dbReference type="ARBA" id="ARBA00022527"/>
    </source>
</evidence>
<evidence type="ECO:0000256" key="7">
    <source>
        <dbReference type="ARBA" id="ARBA00022777"/>
    </source>
</evidence>
<keyword evidence="8 12" id="KW-0067">ATP-binding</keyword>
<keyword evidence="9 13" id="KW-1133">Transmembrane helix</keyword>
<evidence type="ECO:0000256" key="5">
    <source>
        <dbReference type="ARBA" id="ARBA00022729"/>
    </source>
</evidence>
<dbReference type="EMBL" id="JAMQYH010000005">
    <property type="protein sequence ID" value="KAJ1688354.1"/>
    <property type="molecule type" value="Genomic_DNA"/>
</dbReference>
<sequence>MRLFASLLTFFLLFWNVVDSISSCRDLQNITYPNHMPGSCGGKLFELYCEGDNPFFYVQSTKYLLTDISFQNQTLRLVDPLLAAGDCHIPNLTLYLKESSQYSFNMNYSFNQNGYYLLTFVNCTREINDSSYKVIPCMSGPRSTVYATSSDLSLNMLNMYYVFDLPESCSYLSSALTEDSIEQNDMGDDIMVILRKGFVVSWNYQPGQFADWRNYPLSFPTAQACSVLQYCWTGSKRHFNDMITSKYYKLLTWLTSLLYSEVGLLGCLYNPNDEIHTSSYVSFGFVLIFVAILDILLLLLGARLVLAPCVMFSFLLHKLQRVSKSVNSIEKWLRKNELLSVRRYDFIEISIMTNYFREKLGQGGFGSVYKGKLFNGHEVAVKTLSNSAGDGDDFISEVATIGRIHHANIVRLIGFCSEGLKRALVYAYMPNGSLDKYIFSSSNNVLSMEKRREIALGIARGIDYLHRGCEMQILHFDIKPHNILLDHNLTPKISDFGLARLYPKDYTLVALTAARGTIGYIAPELISRTFGVISHKADVYSFGMLLMEMTSGRRNVDNYAENSSQVYYPSLIYNQLNLAEQTRYLDNAARQFGGIEGALYKVALWCIQMRASSRPSMSRVIEMLQSDADSIEMPPRPMTCSPGDVSVMPSQIESCSIELSEISEEISMLSMKG</sequence>
<feature type="transmembrane region" description="Helical" evidence="13">
    <location>
        <begin position="281"/>
        <end position="306"/>
    </location>
</feature>
<comment type="subcellular location">
    <subcellularLocation>
        <location evidence="1">Membrane</location>
        <topology evidence="1">Single-pass type I membrane protein</topology>
    </subcellularLocation>
</comment>
<dbReference type="InterPro" id="IPR008271">
    <property type="entry name" value="Ser/Thr_kinase_AS"/>
</dbReference>
<dbReference type="Gene3D" id="3.30.200.20">
    <property type="entry name" value="Phosphorylase Kinase, domain 1"/>
    <property type="match status" value="1"/>
</dbReference>
<keyword evidence="3" id="KW-0808">Transferase</keyword>
<evidence type="ECO:0000256" key="9">
    <source>
        <dbReference type="ARBA" id="ARBA00022989"/>
    </source>
</evidence>
<proteinExistence type="predicted"/>
<dbReference type="PANTHER" id="PTHR27009">
    <property type="entry name" value="RUST RESISTANCE KINASE LR10-RELATED"/>
    <property type="match status" value="1"/>
</dbReference>
<keyword evidence="10 13" id="KW-0472">Membrane</keyword>
<evidence type="ECO:0000256" key="3">
    <source>
        <dbReference type="ARBA" id="ARBA00022679"/>
    </source>
</evidence>
<dbReference type="Pfam" id="PF07714">
    <property type="entry name" value="PK_Tyr_Ser-Thr"/>
    <property type="match status" value="1"/>
</dbReference>
<feature type="domain" description="Protein kinase" evidence="15">
    <location>
        <begin position="354"/>
        <end position="631"/>
    </location>
</feature>
<dbReference type="GO" id="GO:0030247">
    <property type="term" value="F:polysaccharide binding"/>
    <property type="evidence" value="ECO:0007669"/>
    <property type="project" value="InterPro"/>
</dbReference>
<evidence type="ECO:0000256" key="8">
    <source>
        <dbReference type="ARBA" id="ARBA00022840"/>
    </source>
</evidence>
<dbReference type="PROSITE" id="PS00107">
    <property type="entry name" value="PROTEIN_KINASE_ATP"/>
    <property type="match status" value="1"/>
</dbReference>
<organism evidence="16 17">
    <name type="scientific">Rhynchospora breviuscula</name>
    <dbReference type="NCBI Taxonomy" id="2022672"/>
    <lineage>
        <taxon>Eukaryota</taxon>
        <taxon>Viridiplantae</taxon>
        <taxon>Streptophyta</taxon>
        <taxon>Embryophyta</taxon>
        <taxon>Tracheophyta</taxon>
        <taxon>Spermatophyta</taxon>
        <taxon>Magnoliopsida</taxon>
        <taxon>Liliopsida</taxon>
        <taxon>Poales</taxon>
        <taxon>Cyperaceae</taxon>
        <taxon>Cyperoideae</taxon>
        <taxon>Rhynchosporeae</taxon>
        <taxon>Rhynchospora</taxon>
    </lineage>
</organism>
<gene>
    <name evidence="16" type="ORF">LUZ63_019744</name>
</gene>